<keyword evidence="7" id="KW-1185">Reference proteome</keyword>
<evidence type="ECO:0000256" key="1">
    <source>
        <dbReference type="ARBA" id="ARBA00022603"/>
    </source>
</evidence>
<dbReference type="Proteomes" id="UP001226867">
    <property type="component" value="Unassembled WGS sequence"/>
</dbReference>
<evidence type="ECO:0000259" key="5">
    <source>
        <dbReference type="PROSITE" id="PS50123"/>
    </source>
</evidence>
<dbReference type="PANTHER" id="PTHR24422:SF19">
    <property type="entry name" value="CHEMOTAXIS PROTEIN METHYLTRANSFERASE"/>
    <property type="match status" value="1"/>
</dbReference>
<dbReference type="InterPro" id="IPR022642">
    <property type="entry name" value="CheR_C"/>
</dbReference>
<gene>
    <name evidence="6" type="ORF">J2W36_004438</name>
</gene>
<name>A0ABT9SFL4_9BURK</name>
<dbReference type="PROSITE" id="PS50005">
    <property type="entry name" value="TPR"/>
    <property type="match status" value="1"/>
</dbReference>
<dbReference type="GO" id="GO:0008168">
    <property type="term" value="F:methyltransferase activity"/>
    <property type="evidence" value="ECO:0007669"/>
    <property type="project" value="UniProtKB-KW"/>
</dbReference>
<dbReference type="PANTHER" id="PTHR24422">
    <property type="entry name" value="CHEMOTAXIS PROTEIN METHYLTRANSFERASE"/>
    <property type="match status" value="1"/>
</dbReference>
<dbReference type="SUPFAM" id="SSF48452">
    <property type="entry name" value="TPR-like"/>
    <property type="match status" value="1"/>
</dbReference>
<dbReference type="InterPro" id="IPR029063">
    <property type="entry name" value="SAM-dependent_MTases_sf"/>
</dbReference>
<accession>A0ABT9SFL4</accession>
<protein>
    <submittedName>
        <fullName evidence="6">Chemotaxis protein methyltransferase WspC</fullName>
    </submittedName>
</protein>
<evidence type="ECO:0000313" key="6">
    <source>
        <dbReference type="EMBL" id="MDP9902162.1"/>
    </source>
</evidence>
<feature type="domain" description="CheR-type methyltransferase" evidence="5">
    <location>
        <begin position="1"/>
        <end position="242"/>
    </location>
</feature>
<dbReference type="RefSeq" id="WP_307691917.1">
    <property type="nucleotide sequence ID" value="NZ_JAUSRO010000016.1"/>
</dbReference>
<keyword evidence="3" id="KW-0949">S-adenosyl-L-methionine</keyword>
<dbReference type="Pfam" id="PF01739">
    <property type="entry name" value="CheR"/>
    <property type="match status" value="1"/>
</dbReference>
<dbReference type="SMART" id="SM00028">
    <property type="entry name" value="TPR"/>
    <property type="match status" value="1"/>
</dbReference>
<sequence>MNAVDLRFGPLLKARIGLDSASIGAAAIERAVRLRATATGSGSEDAYWQLLHAKPGEMQQLIEAVVVPETWFYRYPESLVALVDVVRARLAREPGPVRILSLPCSTGEEPYSIVMALLDAGIAPSQLAVDAMDVSEAVIARARLAVYGPNSFRGEADGWRQRYFTTGAQGDVLSRRVADLVHFQSGNLFDTPLPQATASTYDIVFCRNLLIYFDTPTQERAVRLLRQLARRDGMLFVGPAEASLLTRQGMRAWRLPHAFAFHVAPLPVLAPAPVPSTLNRPAALMARPPALRAPARAATARRWSTLIARDASAPAAASDATGSSDETALAEISRLADRGETTLALAACERWLATRSPTAQVFYLQGLLHDAAGRSEAAQMAYRKALYLDPRHRETLAHLAALLASQGDTEGARRLQARGARKERQHG</sequence>
<dbReference type="InterPro" id="IPR000780">
    <property type="entry name" value="CheR_MeTrfase"/>
</dbReference>
<feature type="repeat" description="TPR" evidence="4">
    <location>
        <begin position="359"/>
        <end position="392"/>
    </location>
</feature>
<dbReference type="InterPro" id="IPR011990">
    <property type="entry name" value="TPR-like_helical_dom_sf"/>
</dbReference>
<organism evidence="6 7">
    <name type="scientific">Variovorax ginsengisoli</name>
    <dbReference type="NCBI Taxonomy" id="363844"/>
    <lineage>
        <taxon>Bacteria</taxon>
        <taxon>Pseudomonadati</taxon>
        <taxon>Pseudomonadota</taxon>
        <taxon>Betaproteobacteria</taxon>
        <taxon>Burkholderiales</taxon>
        <taxon>Comamonadaceae</taxon>
        <taxon>Variovorax</taxon>
    </lineage>
</organism>
<dbReference type="EMBL" id="JAUSRO010000016">
    <property type="protein sequence ID" value="MDP9902162.1"/>
    <property type="molecule type" value="Genomic_DNA"/>
</dbReference>
<dbReference type="Gene3D" id="1.25.40.10">
    <property type="entry name" value="Tetratricopeptide repeat domain"/>
    <property type="match status" value="1"/>
</dbReference>
<keyword evidence="1 6" id="KW-0489">Methyltransferase</keyword>
<proteinExistence type="predicted"/>
<comment type="caution">
    <text evidence="6">The sequence shown here is derived from an EMBL/GenBank/DDBJ whole genome shotgun (WGS) entry which is preliminary data.</text>
</comment>
<dbReference type="PROSITE" id="PS50123">
    <property type="entry name" value="CHER"/>
    <property type="match status" value="1"/>
</dbReference>
<evidence type="ECO:0000256" key="3">
    <source>
        <dbReference type="ARBA" id="ARBA00022691"/>
    </source>
</evidence>
<dbReference type="InterPro" id="IPR019734">
    <property type="entry name" value="TPR_rpt"/>
</dbReference>
<keyword evidence="2" id="KW-0808">Transferase</keyword>
<dbReference type="SMART" id="SM00138">
    <property type="entry name" value="MeTrc"/>
    <property type="match status" value="1"/>
</dbReference>
<reference evidence="6 7" key="1">
    <citation type="submission" date="2023-07" db="EMBL/GenBank/DDBJ databases">
        <title>Sorghum-associated microbial communities from plants grown in Nebraska, USA.</title>
        <authorList>
            <person name="Schachtman D."/>
        </authorList>
    </citation>
    <scope>NUCLEOTIDE SEQUENCE [LARGE SCALE GENOMIC DNA]</scope>
    <source>
        <strain evidence="6 7">DS1607</strain>
    </source>
</reference>
<dbReference type="GO" id="GO:0032259">
    <property type="term" value="P:methylation"/>
    <property type="evidence" value="ECO:0007669"/>
    <property type="project" value="UniProtKB-KW"/>
</dbReference>
<evidence type="ECO:0000256" key="2">
    <source>
        <dbReference type="ARBA" id="ARBA00022679"/>
    </source>
</evidence>
<dbReference type="PRINTS" id="PR00996">
    <property type="entry name" value="CHERMTFRASE"/>
</dbReference>
<dbReference type="SUPFAM" id="SSF53335">
    <property type="entry name" value="S-adenosyl-L-methionine-dependent methyltransferases"/>
    <property type="match status" value="1"/>
</dbReference>
<dbReference type="Gene3D" id="3.40.50.150">
    <property type="entry name" value="Vaccinia Virus protein VP39"/>
    <property type="match status" value="1"/>
</dbReference>
<dbReference type="InterPro" id="IPR050903">
    <property type="entry name" value="Bact_Chemotaxis_MeTrfase"/>
</dbReference>
<evidence type="ECO:0000313" key="7">
    <source>
        <dbReference type="Proteomes" id="UP001226867"/>
    </source>
</evidence>
<keyword evidence="4" id="KW-0802">TPR repeat</keyword>
<evidence type="ECO:0000256" key="4">
    <source>
        <dbReference type="PROSITE-ProRule" id="PRU00339"/>
    </source>
</evidence>